<keyword evidence="7" id="KW-0732">Signal</keyword>
<comment type="similarity">
    <text evidence="6">Belongs to the peptidase M48 family.</text>
</comment>
<evidence type="ECO:0000256" key="6">
    <source>
        <dbReference type="RuleBase" id="RU003983"/>
    </source>
</evidence>
<dbReference type="Gene3D" id="3.30.2010.10">
    <property type="entry name" value="Metalloproteases ('zincins'), catalytic domain"/>
    <property type="match status" value="1"/>
</dbReference>
<dbReference type="RefSeq" id="WP_023405403.1">
    <property type="nucleotide sequence ID" value="NZ_BAUJ01000068.1"/>
</dbReference>
<comment type="caution">
    <text evidence="9">The sequence shown here is derived from an EMBL/GenBank/DDBJ whole genome shotgun (WGS) entry which is preliminary data.</text>
</comment>
<dbReference type="InterPro" id="IPR051156">
    <property type="entry name" value="Mito/Outer_Membr_Metalloprot"/>
</dbReference>
<dbReference type="InterPro" id="IPR001915">
    <property type="entry name" value="Peptidase_M48"/>
</dbReference>
<dbReference type="eggNOG" id="COG0501">
    <property type="taxonomic scope" value="Bacteria"/>
</dbReference>
<evidence type="ECO:0000256" key="7">
    <source>
        <dbReference type="SAM" id="SignalP"/>
    </source>
</evidence>
<dbReference type="PANTHER" id="PTHR22726:SF24">
    <property type="entry name" value="M48 FAMILY METALLOPEPTIDASE"/>
    <property type="match status" value="1"/>
</dbReference>
<dbReference type="GO" id="GO:0051603">
    <property type="term" value="P:proteolysis involved in protein catabolic process"/>
    <property type="evidence" value="ECO:0007669"/>
    <property type="project" value="TreeGrafter"/>
</dbReference>
<dbReference type="Proteomes" id="UP000017800">
    <property type="component" value="Unassembled WGS sequence"/>
</dbReference>
<dbReference type="PROSITE" id="PS51257">
    <property type="entry name" value="PROKAR_LIPOPROTEIN"/>
    <property type="match status" value="1"/>
</dbReference>
<keyword evidence="5 6" id="KW-0482">Metalloprotease</keyword>
<evidence type="ECO:0000259" key="8">
    <source>
        <dbReference type="Pfam" id="PF01435"/>
    </source>
</evidence>
<evidence type="ECO:0000256" key="2">
    <source>
        <dbReference type="ARBA" id="ARBA00022723"/>
    </source>
</evidence>
<organism evidence="9 10">
    <name type="scientific">Vibrio halioticoli NBRC 102217</name>
    <dbReference type="NCBI Taxonomy" id="1219072"/>
    <lineage>
        <taxon>Bacteria</taxon>
        <taxon>Pseudomonadati</taxon>
        <taxon>Pseudomonadota</taxon>
        <taxon>Gammaproteobacteria</taxon>
        <taxon>Vibrionales</taxon>
        <taxon>Vibrionaceae</taxon>
        <taxon>Vibrio</taxon>
    </lineage>
</organism>
<dbReference type="AlphaFoldDB" id="V5FH83"/>
<dbReference type="GO" id="GO:0016020">
    <property type="term" value="C:membrane"/>
    <property type="evidence" value="ECO:0007669"/>
    <property type="project" value="TreeGrafter"/>
</dbReference>
<keyword evidence="10" id="KW-1185">Reference proteome</keyword>
<name>V5FH83_9VIBR</name>
<dbReference type="OrthoDB" id="9810445at2"/>
<comment type="cofactor">
    <cofactor evidence="6">
        <name>Zn(2+)</name>
        <dbReference type="ChEBI" id="CHEBI:29105"/>
    </cofactor>
    <text evidence="6">Binds 1 zinc ion per subunit.</text>
</comment>
<keyword evidence="3 6" id="KW-0378">Hydrolase</keyword>
<evidence type="ECO:0000313" key="9">
    <source>
        <dbReference type="EMBL" id="GAD91103.1"/>
    </source>
</evidence>
<proteinExistence type="inferred from homology"/>
<keyword evidence="1 6" id="KW-0645">Protease</keyword>
<feature type="domain" description="Peptidase M48" evidence="8">
    <location>
        <begin position="61"/>
        <end position="243"/>
    </location>
</feature>
<gene>
    <name evidence="9" type="ORF">VHA01S_068_00110</name>
</gene>
<protein>
    <submittedName>
        <fullName evidence="9">Peptidase M48 family protein</fullName>
    </submittedName>
</protein>
<feature type="signal peptide" evidence="7">
    <location>
        <begin position="1"/>
        <end position="20"/>
    </location>
</feature>
<evidence type="ECO:0000313" key="10">
    <source>
        <dbReference type="Proteomes" id="UP000017800"/>
    </source>
</evidence>
<dbReference type="EMBL" id="BAUJ01000068">
    <property type="protein sequence ID" value="GAD91103.1"/>
    <property type="molecule type" value="Genomic_DNA"/>
</dbReference>
<dbReference type="GO" id="GO:0004222">
    <property type="term" value="F:metalloendopeptidase activity"/>
    <property type="evidence" value="ECO:0007669"/>
    <property type="project" value="InterPro"/>
</dbReference>
<dbReference type="GO" id="GO:0046872">
    <property type="term" value="F:metal ion binding"/>
    <property type="evidence" value="ECO:0007669"/>
    <property type="project" value="UniProtKB-KW"/>
</dbReference>
<keyword evidence="2" id="KW-0479">Metal-binding</keyword>
<sequence length="262" mass="28323">MRYKGIVLSIASTLMISACSSSPTGRNQVVLFSDTQMSSLGQQSFSETKNELPISKDTKINAYVQCVTNAILDYVPIQGSFSQWEVVVFDSPQVNAFALPGGKIGVYTGLLDVAVNQDQLATVIGHEIAHVLADHSNERMSHAHIANTGLQISNIALASQDYRNEIMALMGVGVQYGVLLPYGRTQESEADVVGLELMAKAGFDPYQSVELWKNMAKASGGSHTPELLSTHPSHDTRINELTDKARRLPAFSGTKPNCAKPV</sequence>
<dbReference type="PANTHER" id="PTHR22726">
    <property type="entry name" value="METALLOENDOPEPTIDASE OMA1"/>
    <property type="match status" value="1"/>
</dbReference>
<accession>V5FH83</accession>
<feature type="chain" id="PRO_5004732870" evidence="7">
    <location>
        <begin position="21"/>
        <end position="262"/>
    </location>
</feature>
<dbReference type="CDD" id="cd07331">
    <property type="entry name" value="M48C_Oma1_like"/>
    <property type="match status" value="1"/>
</dbReference>
<evidence type="ECO:0000256" key="1">
    <source>
        <dbReference type="ARBA" id="ARBA00022670"/>
    </source>
</evidence>
<evidence type="ECO:0000256" key="4">
    <source>
        <dbReference type="ARBA" id="ARBA00022833"/>
    </source>
</evidence>
<dbReference type="Pfam" id="PF01435">
    <property type="entry name" value="Peptidase_M48"/>
    <property type="match status" value="1"/>
</dbReference>
<evidence type="ECO:0000256" key="5">
    <source>
        <dbReference type="ARBA" id="ARBA00023049"/>
    </source>
</evidence>
<keyword evidence="4 6" id="KW-0862">Zinc</keyword>
<evidence type="ECO:0000256" key="3">
    <source>
        <dbReference type="ARBA" id="ARBA00022801"/>
    </source>
</evidence>
<reference evidence="9 10" key="1">
    <citation type="submission" date="2013-11" db="EMBL/GenBank/DDBJ databases">
        <title>Whole genome shotgun sequence of Vibrio halioticoli NBRC 102217.</title>
        <authorList>
            <person name="Isaki S."/>
            <person name="Kimura A."/>
            <person name="Ohji S."/>
            <person name="Hosoyama A."/>
            <person name="Fujita N."/>
            <person name="Hashimoto M."/>
            <person name="Hosoyama Y."/>
            <person name="Yamazoe A."/>
        </authorList>
    </citation>
    <scope>NUCLEOTIDE SEQUENCE [LARGE SCALE GENOMIC DNA]</scope>
    <source>
        <strain evidence="9 10">NBRC 102217</strain>
    </source>
</reference>